<dbReference type="GO" id="GO:0017004">
    <property type="term" value="P:cytochrome complex assembly"/>
    <property type="evidence" value="ECO:0007669"/>
    <property type="project" value="UniProtKB-KW"/>
</dbReference>
<protein>
    <recommendedName>
        <fullName evidence="4 12">Heme exporter protein D</fullName>
    </recommendedName>
</protein>
<dbReference type="InterPro" id="IPR007078">
    <property type="entry name" value="Haem_export_protD_CcmD"/>
</dbReference>
<evidence type="ECO:0000256" key="3">
    <source>
        <dbReference type="ARBA" id="ARBA00008741"/>
    </source>
</evidence>
<gene>
    <name evidence="13" type="primary">ccmD</name>
    <name evidence="13" type="ORF">MUB46_10525</name>
</gene>
<organism evidence="13 14">
    <name type="scientific">Microbaculum marinisediminis</name>
    <dbReference type="NCBI Taxonomy" id="2931392"/>
    <lineage>
        <taxon>Bacteria</taxon>
        <taxon>Pseudomonadati</taxon>
        <taxon>Pseudomonadota</taxon>
        <taxon>Alphaproteobacteria</taxon>
        <taxon>Hyphomicrobiales</taxon>
        <taxon>Tepidamorphaceae</taxon>
        <taxon>Microbaculum</taxon>
    </lineage>
</organism>
<evidence type="ECO:0000256" key="2">
    <source>
        <dbReference type="ARBA" id="ARBA00004377"/>
    </source>
</evidence>
<evidence type="ECO:0000256" key="4">
    <source>
        <dbReference type="ARBA" id="ARBA00016461"/>
    </source>
</evidence>
<evidence type="ECO:0000313" key="13">
    <source>
        <dbReference type="EMBL" id="MCT8972292.1"/>
    </source>
</evidence>
<evidence type="ECO:0000256" key="9">
    <source>
        <dbReference type="ARBA" id="ARBA00022748"/>
    </source>
</evidence>
<evidence type="ECO:0000256" key="7">
    <source>
        <dbReference type="ARBA" id="ARBA00022519"/>
    </source>
</evidence>
<comment type="similarity">
    <text evidence="3 12">Belongs to the CcmD/CycX/HelD family.</text>
</comment>
<dbReference type="AlphaFoldDB" id="A0AAW5QYS8"/>
<evidence type="ECO:0000256" key="1">
    <source>
        <dbReference type="ARBA" id="ARBA00002442"/>
    </source>
</evidence>
<dbReference type="GO" id="GO:0015886">
    <property type="term" value="P:heme transport"/>
    <property type="evidence" value="ECO:0007669"/>
    <property type="project" value="InterPro"/>
</dbReference>
<keyword evidence="11 12" id="KW-0472">Membrane</keyword>
<evidence type="ECO:0000256" key="8">
    <source>
        <dbReference type="ARBA" id="ARBA00022692"/>
    </source>
</evidence>
<evidence type="ECO:0000256" key="6">
    <source>
        <dbReference type="ARBA" id="ARBA00022475"/>
    </source>
</evidence>
<evidence type="ECO:0000256" key="11">
    <source>
        <dbReference type="ARBA" id="ARBA00023136"/>
    </source>
</evidence>
<sequence length="52" mass="5547">MVDHLGFIVAAYALTATVLLGLVVWVVADGRVQKAALAELDRRGVRRAGGNR</sequence>
<dbReference type="RefSeq" id="WP_261615858.1">
    <property type="nucleotide sequence ID" value="NZ_JALIDZ010000004.1"/>
</dbReference>
<evidence type="ECO:0000256" key="5">
    <source>
        <dbReference type="ARBA" id="ARBA00022448"/>
    </source>
</evidence>
<evidence type="ECO:0000256" key="12">
    <source>
        <dbReference type="RuleBase" id="RU363101"/>
    </source>
</evidence>
<feature type="transmembrane region" description="Helical" evidence="12">
    <location>
        <begin position="6"/>
        <end position="28"/>
    </location>
</feature>
<dbReference type="Proteomes" id="UP001320898">
    <property type="component" value="Unassembled WGS sequence"/>
</dbReference>
<dbReference type="Pfam" id="PF04995">
    <property type="entry name" value="CcmD"/>
    <property type="match status" value="1"/>
</dbReference>
<reference evidence="13 14" key="1">
    <citation type="submission" date="2022-04" db="EMBL/GenBank/DDBJ databases">
        <authorList>
            <person name="Ye Y.-Q."/>
            <person name="Du Z.-J."/>
        </authorList>
    </citation>
    <scope>NUCLEOTIDE SEQUENCE [LARGE SCALE GENOMIC DNA]</scope>
    <source>
        <strain evidence="13 14">A6E488</strain>
    </source>
</reference>
<proteinExistence type="inferred from homology"/>
<keyword evidence="10 12" id="KW-1133">Transmembrane helix</keyword>
<keyword evidence="8 12" id="KW-0812">Transmembrane</keyword>
<evidence type="ECO:0000313" key="14">
    <source>
        <dbReference type="Proteomes" id="UP001320898"/>
    </source>
</evidence>
<dbReference type="EMBL" id="JALIDZ010000004">
    <property type="protein sequence ID" value="MCT8972292.1"/>
    <property type="molecule type" value="Genomic_DNA"/>
</dbReference>
<evidence type="ECO:0000256" key="10">
    <source>
        <dbReference type="ARBA" id="ARBA00022989"/>
    </source>
</evidence>
<keyword evidence="14" id="KW-1185">Reference proteome</keyword>
<name>A0AAW5QYS8_9HYPH</name>
<keyword evidence="6 12" id="KW-1003">Cell membrane</keyword>
<keyword evidence="5 12" id="KW-0813">Transport</keyword>
<keyword evidence="9 12" id="KW-0201">Cytochrome c-type biogenesis</keyword>
<comment type="subcellular location">
    <subcellularLocation>
        <location evidence="2 12">Cell inner membrane</location>
        <topology evidence="2 12">Single-pass membrane protein</topology>
    </subcellularLocation>
</comment>
<keyword evidence="7 12" id="KW-0997">Cell inner membrane</keyword>
<dbReference type="GO" id="GO:0005886">
    <property type="term" value="C:plasma membrane"/>
    <property type="evidence" value="ECO:0007669"/>
    <property type="project" value="UniProtKB-SubCell"/>
</dbReference>
<comment type="function">
    <text evidence="1 12">Required for the export of heme to the periplasm for the biogenesis of c-type cytochromes.</text>
</comment>
<comment type="caution">
    <text evidence="13">The sequence shown here is derived from an EMBL/GenBank/DDBJ whole genome shotgun (WGS) entry which is preliminary data.</text>
</comment>
<accession>A0AAW5QYS8</accession>
<dbReference type="NCBIfam" id="TIGR03141">
    <property type="entry name" value="cytochro_ccmD"/>
    <property type="match status" value="1"/>
</dbReference>